<proteinExistence type="predicted"/>
<dbReference type="GO" id="GO:0005829">
    <property type="term" value="C:cytosol"/>
    <property type="evidence" value="ECO:0007669"/>
    <property type="project" value="TreeGrafter"/>
</dbReference>
<dbReference type="PROSITE" id="PS51462">
    <property type="entry name" value="NUDIX"/>
    <property type="match status" value="1"/>
</dbReference>
<dbReference type="Gene3D" id="3.90.79.10">
    <property type="entry name" value="Nucleoside Triphosphate Pyrophosphohydrolase"/>
    <property type="match status" value="1"/>
</dbReference>
<dbReference type="PANTHER" id="PTHR11839">
    <property type="entry name" value="UDP/ADP-SUGAR PYROPHOSPHATASE"/>
    <property type="match status" value="1"/>
</dbReference>
<sequence>MIETSPAWSRLSSVVTFSSRWFEVRRDAAVRPDGSRGVYDHVVAPGAVTVVAARPDGRIAVTRQWIYVHEQTQWRLPAGGIERSDAGPAAAARRELAEETGITAKRWAPLGAVHCADSFTDHRDHAFLATDLTEGEPRLEAGEADLELHWLPFAEVLDLVLAGRMPHAGSTFAVLTAQVRGLVE</sequence>
<keyword evidence="5" id="KW-1185">Reference proteome</keyword>
<dbReference type="EMBL" id="MSIE01000021">
    <property type="protein sequence ID" value="OLF17073.1"/>
    <property type="molecule type" value="Genomic_DNA"/>
</dbReference>
<dbReference type="AlphaFoldDB" id="A0A1Q8CRV4"/>
<dbReference type="Proteomes" id="UP000185596">
    <property type="component" value="Unassembled WGS sequence"/>
</dbReference>
<dbReference type="Pfam" id="PF00293">
    <property type="entry name" value="NUDIX"/>
    <property type="match status" value="1"/>
</dbReference>
<organism evidence="4 5">
    <name type="scientific">Actinophytocola xanthii</name>
    <dbReference type="NCBI Taxonomy" id="1912961"/>
    <lineage>
        <taxon>Bacteria</taxon>
        <taxon>Bacillati</taxon>
        <taxon>Actinomycetota</taxon>
        <taxon>Actinomycetes</taxon>
        <taxon>Pseudonocardiales</taxon>
        <taxon>Pseudonocardiaceae</taxon>
    </lineage>
</organism>
<comment type="cofactor">
    <cofactor evidence="1">
        <name>Mg(2+)</name>
        <dbReference type="ChEBI" id="CHEBI:18420"/>
    </cofactor>
</comment>
<name>A0A1Q8CRV4_9PSEU</name>
<dbReference type="GO" id="GO:0019693">
    <property type="term" value="P:ribose phosphate metabolic process"/>
    <property type="evidence" value="ECO:0007669"/>
    <property type="project" value="TreeGrafter"/>
</dbReference>
<evidence type="ECO:0000259" key="3">
    <source>
        <dbReference type="PROSITE" id="PS51462"/>
    </source>
</evidence>
<gene>
    <name evidence="4" type="ORF">BU204_13345</name>
</gene>
<evidence type="ECO:0000256" key="2">
    <source>
        <dbReference type="ARBA" id="ARBA00022801"/>
    </source>
</evidence>
<dbReference type="PANTHER" id="PTHR11839:SF18">
    <property type="entry name" value="NUDIX HYDROLASE DOMAIN-CONTAINING PROTEIN"/>
    <property type="match status" value="1"/>
</dbReference>
<dbReference type="RefSeq" id="WP_075125964.1">
    <property type="nucleotide sequence ID" value="NZ_MSIE01000021.1"/>
</dbReference>
<dbReference type="SUPFAM" id="SSF55811">
    <property type="entry name" value="Nudix"/>
    <property type="match status" value="1"/>
</dbReference>
<dbReference type="OrthoDB" id="4206674at2"/>
<evidence type="ECO:0000256" key="1">
    <source>
        <dbReference type="ARBA" id="ARBA00001946"/>
    </source>
</evidence>
<evidence type="ECO:0000313" key="5">
    <source>
        <dbReference type="Proteomes" id="UP000185596"/>
    </source>
</evidence>
<dbReference type="GO" id="GO:0016787">
    <property type="term" value="F:hydrolase activity"/>
    <property type="evidence" value="ECO:0007669"/>
    <property type="project" value="UniProtKB-KW"/>
</dbReference>
<accession>A0A1Q8CRV4</accession>
<feature type="domain" description="Nudix hydrolase" evidence="3">
    <location>
        <begin position="43"/>
        <end position="173"/>
    </location>
</feature>
<reference evidence="4 5" key="1">
    <citation type="submission" date="2016-12" db="EMBL/GenBank/DDBJ databases">
        <title>The draft genome sequence of Actinophytocola sp. 11-183.</title>
        <authorList>
            <person name="Wang W."/>
            <person name="Yuan L."/>
        </authorList>
    </citation>
    <scope>NUCLEOTIDE SEQUENCE [LARGE SCALE GENOMIC DNA]</scope>
    <source>
        <strain evidence="4 5">11-183</strain>
    </source>
</reference>
<keyword evidence="2 4" id="KW-0378">Hydrolase</keyword>
<dbReference type="STRING" id="1912961.BU204_13345"/>
<evidence type="ECO:0000313" key="4">
    <source>
        <dbReference type="EMBL" id="OLF17073.1"/>
    </source>
</evidence>
<dbReference type="InterPro" id="IPR000086">
    <property type="entry name" value="NUDIX_hydrolase_dom"/>
</dbReference>
<protein>
    <submittedName>
        <fullName evidence="4">NUDIX hydrolase</fullName>
    </submittedName>
</protein>
<comment type="caution">
    <text evidence="4">The sequence shown here is derived from an EMBL/GenBank/DDBJ whole genome shotgun (WGS) entry which is preliminary data.</text>
</comment>
<dbReference type="InterPro" id="IPR015797">
    <property type="entry name" value="NUDIX_hydrolase-like_dom_sf"/>
</dbReference>
<dbReference type="GO" id="GO:0006753">
    <property type="term" value="P:nucleoside phosphate metabolic process"/>
    <property type="evidence" value="ECO:0007669"/>
    <property type="project" value="TreeGrafter"/>
</dbReference>